<organism evidence="7 8">
    <name type="scientific">Leucobacter viscericola</name>
    <dbReference type="NCBI Taxonomy" id="2714935"/>
    <lineage>
        <taxon>Bacteria</taxon>
        <taxon>Bacillati</taxon>
        <taxon>Actinomycetota</taxon>
        <taxon>Actinomycetes</taxon>
        <taxon>Micrococcales</taxon>
        <taxon>Microbacteriaceae</taxon>
        <taxon>Leucobacter</taxon>
    </lineage>
</organism>
<accession>A0A6G7XE90</accession>
<evidence type="ECO:0000256" key="1">
    <source>
        <dbReference type="ARBA" id="ARBA00004236"/>
    </source>
</evidence>
<dbReference type="PANTHER" id="PTHR22913:SF12">
    <property type="entry name" value="MANNURONAN SYNTHASE"/>
    <property type="match status" value="1"/>
</dbReference>
<dbReference type="SUPFAM" id="SSF53448">
    <property type="entry name" value="Nucleotide-diphospho-sugar transferases"/>
    <property type="match status" value="1"/>
</dbReference>
<evidence type="ECO:0000313" key="8">
    <source>
        <dbReference type="Proteomes" id="UP000502677"/>
    </source>
</evidence>
<keyword evidence="3" id="KW-0328">Glycosyltransferase</keyword>
<evidence type="ECO:0000256" key="6">
    <source>
        <dbReference type="SAM" id="Phobius"/>
    </source>
</evidence>
<feature type="transmembrane region" description="Helical" evidence="6">
    <location>
        <begin position="388"/>
        <end position="410"/>
    </location>
</feature>
<evidence type="ECO:0000256" key="3">
    <source>
        <dbReference type="ARBA" id="ARBA00022676"/>
    </source>
</evidence>
<keyword evidence="6" id="KW-0812">Transmembrane</keyword>
<dbReference type="GO" id="GO:0030213">
    <property type="term" value="P:hyaluronan biosynthetic process"/>
    <property type="evidence" value="ECO:0007669"/>
    <property type="project" value="TreeGrafter"/>
</dbReference>
<dbReference type="Proteomes" id="UP000502677">
    <property type="component" value="Chromosome"/>
</dbReference>
<dbReference type="RefSeq" id="WP_166290486.1">
    <property type="nucleotide sequence ID" value="NZ_CP049863.1"/>
</dbReference>
<keyword evidence="6" id="KW-1133">Transmembrane helix</keyword>
<dbReference type="PANTHER" id="PTHR22913">
    <property type="entry name" value="HYALURONAN SYNTHASE"/>
    <property type="match status" value="1"/>
</dbReference>
<evidence type="ECO:0000256" key="2">
    <source>
        <dbReference type="ARBA" id="ARBA00022475"/>
    </source>
</evidence>
<dbReference type="EMBL" id="CP049863">
    <property type="protein sequence ID" value="QIK62930.1"/>
    <property type="molecule type" value="Genomic_DNA"/>
</dbReference>
<feature type="transmembrane region" description="Helical" evidence="6">
    <location>
        <begin position="351"/>
        <end position="368"/>
    </location>
</feature>
<dbReference type="GO" id="GO:0050501">
    <property type="term" value="F:hyaluronan synthase activity"/>
    <property type="evidence" value="ECO:0007669"/>
    <property type="project" value="TreeGrafter"/>
</dbReference>
<sequence>MNRRSAGLIVLALALLAVAFLWLEAGTIPWYGLTLVSLFGIKIGFSWRAIDRKAATEPEIAQLASFRVGTAIPVYNEDPELLARCLESLLAQTRLPESIAVIDDCSNDSAAIDVARAMKPAFEAAGVRLLIRQMPVNRGKREALITALDMQPDIDTMLCVDSDTVLLETAVERLLPAFLDDDTHAATGLVLPLNFDKNLLTRLTDVRYANAFLFERAAYSSLGSVLCCCGSLAIYRAALMRKYRDDFLGQTFLGQPAVFGDDRRLTNYALLEGQAKFQSTSVAFTAVPERLGHYARQQVRWSKSFFRESIWAVGHLPTKRPAFWLSAVELASWVVFSLALVISLIVMPVVVGQLLIVPLLLYVMLLAYARSARYFEVTGLHRTKSDVFIGFAIAPLYGVFHVTVLVWLRIYALATLNRGSWGTRKQVEVRAHQPIIQASSGSE</sequence>
<proteinExistence type="predicted"/>
<evidence type="ECO:0000256" key="5">
    <source>
        <dbReference type="ARBA" id="ARBA00023136"/>
    </source>
</evidence>
<feature type="transmembrane region" description="Helical" evidence="6">
    <location>
        <begin position="322"/>
        <end position="345"/>
    </location>
</feature>
<gene>
    <name evidence="7" type="ORF">G7068_06750</name>
</gene>
<feature type="transmembrane region" description="Helical" evidence="6">
    <location>
        <begin position="217"/>
        <end position="235"/>
    </location>
</feature>
<keyword evidence="2" id="KW-1003">Cell membrane</keyword>
<name>A0A6G7XE90_9MICO</name>
<dbReference type="Pfam" id="PF13641">
    <property type="entry name" value="Glyco_tranf_2_3"/>
    <property type="match status" value="1"/>
</dbReference>
<dbReference type="Gene3D" id="3.90.550.10">
    <property type="entry name" value="Spore Coat Polysaccharide Biosynthesis Protein SpsA, Chain A"/>
    <property type="match status" value="1"/>
</dbReference>
<dbReference type="GO" id="GO:0085029">
    <property type="term" value="P:extracellular matrix assembly"/>
    <property type="evidence" value="ECO:0007669"/>
    <property type="project" value="TreeGrafter"/>
</dbReference>
<keyword evidence="8" id="KW-1185">Reference proteome</keyword>
<evidence type="ECO:0000313" key="7">
    <source>
        <dbReference type="EMBL" id="QIK62930.1"/>
    </source>
</evidence>
<dbReference type="AlphaFoldDB" id="A0A6G7XE90"/>
<dbReference type="KEGG" id="lvi:G7068_06750"/>
<protein>
    <submittedName>
        <fullName evidence="7">Glycosyltransferase</fullName>
    </submittedName>
</protein>
<dbReference type="InterPro" id="IPR029044">
    <property type="entry name" value="Nucleotide-diphossugar_trans"/>
</dbReference>
<evidence type="ECO:0000256" key="4">
    <source>
        <dbReference type="ARBA" id="ARBA00022679"/>
    </source>
</evidence>
<dbReference type="GO" id="GO:0005886">
    <property type="term" value="C:plasma membrane"/>
    <property type="evidence" value="ECO:0007669"/>
    <property type="project" value="UniProtKB-SubCell"/>
</dbReference>
<keyword evidence="4 7" id="KW-0808">Transferase</keyword>
<comment type="subcellular location">
    <subcellularLocation>
        <location evidence="1">Cell membrane</location>
    </subcellularLocation>
</comment>
<reference evidence="7 8" key="1">
    <citation type="submission" date="2020-03" db="EMBL/GenBank/DDBJ databases">
        <title>Leucobacter sp. nov., isolated from beetles.</title>
        <authorList>
            <person name="Hyun D.-W."/>
            <person name="Bae J.-W."/>
        </authorList>
    </citation>
    <scope>NUCLEOTIDE SEQUENCE [LARGE SCALE GENOMIC DNA]</scope>
    <source>
        <strain evidence="7 8">HDW9C</strain>
    </source>
</reference>
<keyword evidence="5 6" id="KW-0472">Membrane</keyword>